<proteinExistence type="predicted"/>
<keyword evidence="1" id="KW-0472">Membrane</keyword>
<evidence type="ECO:0000256" key="1">
    <source>
        <dbReference type="SAM" id="Phobius"/>
    </source>
</evidence>
<name>A0A6C0JYU6_9ZZZZ</name>
<feature type="transmembrane region" description="Helical" evidence="1">
    <location>
        <begin position="55"/>
        <end position="73"/>
    </location>
</feature>
<organism evidence="2">
    <name type="scientific">viral metagenome</name>
    <dbReference type="NCBI Taxonomy" id="1070528"/>
    <lineage>
        <taxon>unclassified sequences</taxon>
        <taxon>metagenomes</taxon>
        <taxon>organismal metagenomes</taxon>
    </lineage>
</organism>
<accession>A0A6C0JYU6</accession>
<protein>
    <submittedName>
        <fullName evidence="2">Uncharacterized protein</fullName>
    </submittedName>
</protein>
<evidence type="ECO:0000313" key="2">
    <source>
        <dbReference type="EMBL" id="QHU09068.1"/>
    </source>
</evidence>
<dbReference type="AlphaFoldDB" id="A0A6C0JYU6"/>
<reference evidence="2" key="1">
    <citation type="journal article" date="2020" name="Nature">
        <title>Giant virus diversity and host interactions through global metagenomics.</title>
        <authorList>
            <person name="Schulz F."/>
            <person name="Roux S."/>
            <person name="Paez-Espino D."/>
            <person name="Jungbluth S."/>
            <person name="Walsh D.A."/>
            <person name="Denef V.J."/>
            <person name="McMahon K.D."/>
            <person name="Konstantinidis K.T."/>
            <person name="Eloe-Fadrosh E.A."/>
            <person name="Kyrpides N.C."/>
            <person name="Woyke T."/>
        </authorList>
    </citation>
    <scope>NUCLEOTIDE SEQUENCE</scope>
    <source>
        <strain evidence="2">GVMAG-S-1074260-58</strain>
    </source>
</reference>
<sequence>MTCFISCMFSAVFIIGMIYFYNLTHKSIIVKGYKRSLSQDLNLRYEKITNERRMISYKGYMVGVILSIGILLYNRKYKMKPIPLVCTVVTISFVTNYLYYILSPKSDWMLNHMTHPNEVKSWLLMYKEMQFNYHIGFLLGIMGVGMFAFAFRC</sequence>
<feature type="transmembrane region" description="Helical" evidence="1">
    <location>
        <begin position="131"/>
        <end position="151"/>
    </location>
</feature>
<keyword evidence="1" id="KW-1133">Transmembrane helix</keyword>
<feature type="transmembrane region" description="Helical" evidence="1">
    <location>
        <begin position="7"/>
        <end position="24"/>
    </location>
</feature>
<keyword evidence="1" id="KW-0812">Transmembrane</keyword>
<feature type="transmembrane region" description="Helical" evidence="1">
    <location>
        <begin position="82"/>
        <end position="102"/>
    </location>
</feature>
<dbReference type="EMBL" id="MN740705">
    <property type="protein sequence ID" value="QHU09068.1"/>
    <property type="molecule type" value="Genomic_DNA"/>
</dbReference>